<evidence type="ECO:0000313" key="4">
    <source>
        <dbReference type="Proteomes" id="UP000555407"/>
    </source>
</evidence>
<dbReference type="SUPFAM" id="SSF55729">
    <property type="entry name" value="Acyl-CoA N-acyltransferases (Nat)"/>
    <property type="match status" value="1"/>
</dbReference>
<dbReference type="InterPro" id="IPR016181">
    <property type="entry name" value="Acyl_CoA_acyltransferase"/>
</dbReference>
<protein>
    <submittedName>
        <fullName evidence="3">GNAT superfamily N-acetyltransferase</fullName>
    </submittedName>
</protein>
<gene>
    <name evidence="3" type="ORF">BJY22_006508</name>
</gene>
<accession>A0A7X5VGG0</accession>
<dbReference type="InterPro" id="IPR050769">
    <property type="entry name" value="NAT_camello-type"/>
</dbReference>
<dbReference type="Gene3D" id="3.40.630.30">
    <property type="match status" value="1"/>
</dbReference>
<sequence>MTAPDEPQLGRYAVRPARRDDIDGARSVMLDTFYREFGHGYVPRWHADVIDPGRAYFDTPRQQLFVAVLDDEVVGTAAVRADGPKSPPHAPWIAARYPSGTTAQIFRVYVRPEHRRHGLARALVRLCCEFVAATDGYDVIYLHTNAAIEGAEPFWRSVAHEIHDGRTDPHHSPAVHFEIPVPGRRWSKPELG</sequence>
<keyword evidence="4" id="KW-1185">Reference proteome</keyword>
<dbReference type="GO" id="GO:0008080">
    <property type="term" value="F:N-acetyltransferase activity"/>
    <property type="evidence" value="ECO:0007669"/>
    <property type="project" value="InterPro"/>
</dbReference>
<comment type="caution">
    <text evidence="3">The sequence shown here is derived from an EMBL/GenBank/DDBJ whole genome shotgun (WGS) entry which is preliminary data.</text>
</comment>
<dbReference type="Proteomes" id="UP000555407">
    <property type="component" value="Unassembled WGS sequence"/>
</dbReference>
<dbReference type="EMBL" id="JAASRO010000001">
    <property type="protein sequence ID" value="NIK60791.1"/>
    <property type="molecule type" value="Genomic_DNA"/>
</dbReference>
<dbReference type="PROSITE" id="PS51186">
    <property type="entry name" value="GNAT"/>
    <property type="match status" value="1"/>
</dbReference>
<organism evidence="3 4">
    <name type="scientific">Kribbella shirazensis</name>
    <dbReference type="NCBI Taxonomy" id="1105143"/>
    <lineage>
        <taxon>Bacteria</taxon>
        <taxon>Bacillati</taxon>
        <taxon>Actinomycetota</taxon>
        <taxon>Actinomycetes</taxon>
        <taxon>Propionibacteriales</taxon>
        <taxon>Kribbellaceae</taxon>
        <taxon>Kribbella</taxon>
    </lineage>
</organism>
<name>A0A7X5VGG0_9ACTN</name>
<dbReference type="RefSeq" id="WP_202891357.1">
    <property type="nucleotide sequence ID" value="NZ_JAASRO010000001.1"/>
</dbReference>
<dbReference type="PANTHER" id="PTHR13947">
    <property type="entry name" value="GNAT FAMILY N-ACETYLTRANSFERASE"/>
    <property type="match status" value="1"/>
</dbReference>
<dbReference type="CDD" id="cd04301">
    <property type="entry name" value="NAT_SF"/>
    <property type="match status" value="1"/>
</dbReference>
<dbReference type="AlphaFoldDB" id="A0A7X5VGG0"/>
<dbReference type="PANTHER" id="PTHR13947:SF37">
    <property type="entry name" value="LD18367P"/>
    <property type="match status" value="1"/>
</dbReference>
<proteinExistence type="predicted"/>
<keyword evidence="1 3" id="KW-0808">Transferase</keyword>
<dbReference type="InterPro" id="IPR000182">
    <property type="entry name" value="GNAT_dom"/>
</dbReference>
<evidence type="ECO:0000259" key="2">
    <source>
        <dbReference type="PROSITE" id="PS51186"/>
    </source>
</evidence>
<evidence type="ECO:0000313" key="3">
    <source>
        <dbReference type="EMBL" id="NIK60791.1"/>
    </source>
</evidence>
<reference evidence="3 4" key="1">
    <citation type="submission" date="2020-03" db="EMBL/GenBank/DDBJ databases">
        <title>Sequencing the genomes of 1000 actinobacteria strains.</title>
        <authorList>
            <person name="Klenk H.-P."/>
        </authorList>
    </citation>
    <scope>NUCLEOTIDE SEQUENCE [LARGE SCALE GENOMIC DNA]</scope>
    <source>
        <strain evidence="3 4">DSM 45490</strain>
    </source>
</reference>
<dbReference type="Pfam" id="PF00583">
    <property type="entry name" value="Acetyltransf_1"/>
    <property type="match status" value="1"/>
</dbReference>
<evidence type="ECO:0000256" key="1">
    <source>
        <dbReference type="ARBA" id="ARBA00022679"/>
    </source>
</evidence>
<feature type="domain" description="N-acetyltransferase" evidence="2">
    <location>
        <begin position="12"/>
        <end position="182"/>
    </location>
</feature>